<dbReference type="EC" id="3.6.1.7" evidence="2 5"/>
<evidence type="ECO:0000313" key="9">
    <source>
        <dbReference type="Proteomes" id="UP000774000"/>
    </source>
</evidence>
<evidence type="ECO:0000256" key="4">
    <source>
        <dbReference type="ARBA" id="ARBA00047645"/>
    </source>
</evidence>
<comment type="caution">
    <text evidence="8">The sequence shown here is derived from an EMBL/GenBank/DDBJ whole genome shotgun (WGS) entry which is preliminary data.</text>
</comment>
<dbReference type="GO" id="GO:0003998">
    <property type="term" value="F:acylphosphatase activity"/>
    <property type="evidence" value="ECO:0007669"/>
    <property type="project" value="UniProtKB-EC"/>
</dbReference>
<dbReference type="PANTHER" id="PTHR47268:SF4">
    <property type="entry name" value="ACYLPHOSPHATASE"/>
    <property type="match status" value="1"/>
</dbReference>
<gene>
    <name evidence="8" type="ORF">JOC47_000649</name>
</gene>
<dbReference type="PRINTS" id="PR00112">
    <property type="entry name" value="ACYLPHPHTASE"/>
</dbReference>
<feature type="active site" evidence="5">
    <location>
        <position position="38"/>
    </location>
</feature>
<proteinExistence type="inferred from homology"/>
<comment type="similarity">
    <text evidence="1 6">Belongs to the acylphosphatase family.</text>
</comment>
<dbReference type="Proteomes" id="UP000774000">
    <property type="component" value="Unassembled WGS sequence"/>
</dbReference>
<dbReference type="EMBL" id="JAFBDQ010000003">
    <property type="protein sequence ID" value="MBM7555815.1"/>
    <property type="molecule type" value="Genomic_DNA"/>
</dbReference>
<dbReference type="InterPro" id="IPR020456">
    <property type="entry name" value="Acylphosphatase"/>
</dbReference>
<dbReference type="InterPro" id="IPR001792">
    <property type="entry name" value="Acylphosphatase-like_dom"/>
</dbReference>
<evidence type="ECO:0000256" key="6">
    <source>
        <dbReference type="RuleBase" id="RU004168"/>
    </source>
</evidence>
<keyword evidence="5 8" id="KW-0378">Hydrolase</keyword>
<comment type="catalytic activity">
    <reaction evidence="4 5">
        <text>an acyl phosphate + H2O = a carboxylate + phosphate + H(+)</text>
        <dbReference type="Rhea" id="RHEA:14965"/>
        <dbReference type="ChEBI" id="CHEBI:15377"/>
        <dbReference type="ChEBI" id="CHEBI:15378"/>
        <dbReference type="ChEBI" id="CHEBI:29067"/>
        <dbReference type="ChEBI" id="CHEBI:43474"/>
        <dbReference type="ChEBI" id="CHEBI:59918"/>
        <dbReference type="EC" id="3.6.1.7"/>
    </reaction>
</comment>
<sequence>MADKAVKVTVKGRIQGVAYRASTQQKATRLGITGYIRNVSGNEVEVLAQGAEDDLTELIEFLESGTSGAEIDEFDYEWVEPDDDHFRFTIKY</sequence>
<reference evidence="8" key="1">
    <citation type="submission" date="2021-01" db="EMBL/GenBank/DDBJ databases">
        <title>Genomic Encyclopedia of Type Strains, Phase IV (KMG-IV): sequencing the most valuable type-strain genomes for metagenomic binning, comparative biology and taxonomic classification.</title>
        <authorList>
            <person name="Goeker M."/>
        </authorList>
    </citation>
    <scope>NUCLEOTIDE SEQUENCE</scope>
    <source>
        <strain evidence="8">DSM 23230</strain>
    </source>
</reference>
<evidence type="ECO:0000259" key="7">
    <source>
        <dbReference type="PROSITE" id="PS51160"/>
    </source>
</evidence>
<evidence type="ECO:0000256" key="1">
    <source>
        <dbReference type="ARBA" id="ARBA00005614"/>
    </source>
</evidence>
<keyword evidence="9" id="KW-1185">Reference proteome</keyword>
<organism evidence="8 9">
    <name type="scientific">Halanaerobacter jeridensis</name>
    <dbReference type="NCBI Taxonomy" id="706427"/>
    <lineage>
        <taxon>Bacteria</taxon>
        <taxon>Bacillati</taxon>
        <taxon>Bacillota</taxon>
        <taxon>Clostridia</taxon>
        <taxon>Halanaerobiales</taxon>
        <taxon>Halobacteroidaceae</taxon>
        <taxon>Halanaerobacter</taxon>
    </lineage>
</organism>
<dbReference type="Pfam" id="PF00708">
    <property type="entry name" value="Acylphosphatase"/>
    <property type="match status" value="1"/>
</dbReference>
<protein>
    <recommendedName>
        <fullName evidence="3 5">acylphosphatase</fullName>
        <ecNumber evidence="2 5">3.6.1.7</ecNumber>
    </recommendedName>
</protein>
<dbReference type="SUPFAM" id="SSF54975">
    <property type="entry name" value="Acylphosphatase/BLUF domain-like"/>
    <property type="match status" value="1"/>
</dbReference>
<evidence type="ECO:0000256" key="5">
    <source>
        <dbReference type="PROSITE-ProRule" id="PRU00520"/>
    </source>
</evidence>
<dbReference type="InterPro" id="IPR036046">
    <property type="entry name" value="Acylphosphatase-like_dom_sf"/>
</dbReference>
<evidence type="ECO:0000256" key="2">
    <source>
        <dbReference type="ARBA" id="ARBA00012150"/>
    </source>
</evidence>
<feature type="active site" evidence="5">
    <location>
        <position position="20"/>
    </location>
</feature>
<dbReference type="PANTHER" id="PTHR47268">
    <property type="entry name" value="ACYLPHOSPHATASE"/>
    <property type="match status" value="1"/>
</dbReference>
<dbReference type="AlphaFoldDB" id="A0A939BM84"/>
<dbReference type="Gene3D" id="3.30.70.100">
    <property type="match status" value="1"/>
</dbReference>
<evidence type="ECO:0000256" key="3">
    <source>
        <dbReference type="ARBA" id="ARBA00015991"/>
    </source>
</evidence>
<evidence type="ECO:0000313" key="8">
    <source>
        <dbReference type="EMBL" id="MBM7555815.1"/>
    </source>
</evidence>
<dbReference type="PROSITE" id="PS51160">
    <property type="entry name" value="ACYLPHOSPHATASE_3"/>
    <property type="match status" value="1"/>
</dbReference>
<accession>A0A939BM84</accession>
<dbReference type="RefSeq" id="WP_204700540.1">
    <property type="nucleotide sequence ID" value="NZ_JAFBDQ010000003.1"/>
</dbReference>
<name>A0A939BM84_9FIRM</name>
<feature type="domain" description="Acylphosphatase-like" evidence="7">
    <location>
        <begin position="5"/>
        <end position="92"/>
    </location>
</feature>